<name>A0A382V3T7_9ZZZZ</name>
<sequence length="86" mass="9475">MADFPLAINLQGDYGYKVVVVDDSRTVEEVINTSVDQIVGVLVAPFPEGTILRARVHGADKPLNNSLRIADANFIQMEALEIYVEE</sequence>
<evidence type="ECO:0008006" key="2">
    <source>
        <dbReference type="Google" id="ProtNLM"/>
    </source>
</evidence>
<dbReference type="EMBL" id="UINC01148579">
    <property type="protein sequence ID" value="SVD40551.1"/>
    <property type="molecule type" value="Genomic_DNA"/>
</dbReference>
<dbReference type="Gene3D" id="3.10.20.270">
    <property type="entry name" value="TmoB-like"/>
    <property type="match status" value="1"/>
</dbReference>
<protein>
    <recommendedName>
        <fullName evidence="2">Toluene monooxygenase</fullName>
    </recommendedName>
</protein>
<gene>
    <name evidence="1" type="ORF">METZ01_LOCUS393405</name>
</gene>
<dbReference type="SUPFAM" id="SSF110814">
    <property type="entry name" value="TmoB-like"/>
    <property type="match status" value="1"/>
</dbReference>
<dbReference type="InterPro" id="IPR036713">
    <property type="entry name" value="TmoB-like_sf"/>
</dbReference>
<accession>A0A382V3T7</accession>
<evidence type="ECO:0000313" key="1">
    <source>
        <dbReference type="EMBL" id="SVD40551.1"/>
    </source>
</evidence>
<dbReference type="InterPro" id="IPR009355">
    <property type="entry name" value="Toluene_mOase_B"/>
</dbReference>
<dbReference type="AlphaFoldDB" id="A0A382V3T7"/>
<reference evidence="1" key="1">
    <citation type="submission" date="2018-05" db="EMBL/GenBank/DDBJ databases">
        <authorList>
            <person name="Lanie J.A."/>
            <person name="Ng W.-L."/>
            <person name="Kazmierczak K.M."/>
            <person name="Andrzejewski T.M."/>
            <person name="Davidsen T.M."/>
            <person name="Wayne K.J."/>
            <person name="Tettelin H."/>
            <person name="Glass J.I."/>
            <person name="Rusch D."/>
            <person name="Podicherti R."/>
            <person name="Tsui H.-C.T."/>
            <person name="Winkler M.E."/>
        </authorList>
    </citation>
    <scope>NUCLEOTIDE SEQUENCE</scope>
</reference>
<organism evidence="1">
    <name type="scientific">marine metagenome</name>
    <dbReference type="NCBI Taxonomy" id="408172"/>
    <lineage>
        <taxon>unclassified sequences</taxon>
        <taxon>metagenomes</taxon>
        <taxon>ecological metagenomes</taxon>
    </lineage>
</organism>
<proteinExistence type="predicted"/>
<dbReference type="Pfam" id="PF06234">
    <property type="entry name" value="TmoB"/>
    <property type="match status" value="1"/>
</dbReference>